<dbReference type="Proteomes" id="UP000722485">
    <property type="component" value="Unassembled WGS sequence"/>
</dbReference>
<feature type="chain" id="PRO_5040297070" evidence="2">
    <location>
        <begin position="18"/>
        <end position="201"/>
    </location>
</feature>
<dbReference type="PANTHER" id="PTHR35605">
    <property type="entry name" value="ECP2 EFFECTOR PROTEIN DOMAIN-CONTAINING PROTEIN-RELATED"/>
    <property type="match status" value="1"/>
</dbReference>
<feature type="region of interest" description="Disordered" evidence="1">
    <location>
        <begin position="53"/>
        <end position="72"/>
    </location>
</feature>
<organism evidence="3 4">
    <name type="scientific">Cylindrodendrum hubeiense</name>
    <dbReference type="NCBI Taxonomy" id="595255"/>
    <lineage>
        <taxon>Eukaryota</taxon>
        <taxon>Fungi</taxon>
        <taxon>Dikarya</taxon>
        <taxon>Ascomycota</taxon>
        <taxon>Pezizomycotina</taxon>
        <taxon>Sordariomycetes</taxon>
        <taxon>Hypocreomycetidae</taxon>
        <taxon>Hypocreales</taxon>
        <taxon>Nectriaceae</taxon>
        <taxon>Cylindrodendrum</taxon>
    </lineage>
</organism>
<reference evidence="3" key="1">
    <citation type="submission" date="2020-03" db="EMBL/GenBank/DDBJ databases">
        <title>Draft Genome Sequence of Cylindrodendrum hubeiense.</title>
        <authorList>
            <person name="Buettner E."/>
            <person name="Kellner H."/>
        </authorList>
    </citation>
    <scope>NUCLEOTIDE SEQUENCE</scope>
    <source>
        <strain evidence="3">IHI 201604</strain>
    </source>
</reference>
<sequence length="201" mass="22155">MKASAILTMLCAALATAAVLPQRSNSARQIQDVKLKGPVKDIWSVGNVDKRDIDAEDSHNDNEVKDVDNHDQFDVEDFEAHKGLDKRFKDNEANCRWGGNGPASTLAIRDGMDHINENWGDSDCQVEAGPSKCQRFTCSWDSAIWLCNDTKETLKVPCKEIASVAGDIIDQCAWVDWEPKAQGQIFRSGGDWNVIIGGDSC</sequence>
<comment type="caution">
    <text evidence="3">The sequence shown here is derived from an EMBL/GenBank/DDBJ whole genome shotgun (WGS) entry which is preliminary data.</text>
</comment>
<keyword evidence="4" id="KW-1185">Reference proteome</keyword>
<protein>
    <submittedName>
        <fullName evidence="3">Uncharacterized protein</fullName>
    </submittedName>
</protein>
<dbReference type="EMBL" id="JAANBB010000023">
    <property type="protein sequence ID" value="KAF7555192.1"/>
    <property type="molecule type" value="Genomic_DNA"/>
</dbReference>
<evidence type="ECO:0000313" key="4">
    <source>
        <dbReference type="Proteomes" id="UP000722485"/>
    </source>
</evidence>
<evidence type="ECO:0000256" key="1">
    <source>
        <dbReference type="SAM" id="MobiDB-lite"/>
    </source>
</evidence>
<gene>
    <name evidence="3" type="ORF">G7Z17_g2357</name>
</gene>
<keyword evidence="2" id="KW-0732">Signal</keyword>
<evidence type="ECO:0000313" key="3">
    <source>
        <dbReference type="EMBL" id="KAF7555192.1"/>
    </source>
</evidence>
<dbReference type="PANTHER" id="PTHR35605:SF1">
    <property type="entry name" value="ECP2 EFFECTOR PROTEIN DOMAIN-CONTAINING PROTEIN-RELATED"/>
    <property type="match status" value="1"/>
</dbReference>
<dbReference type="OrthoDB" id="3552888at2759"/>
<proteinExistence type="predicted"/>
<feature type="signal peptide" evidence="2">
    <location>
        <begin position="1"/>
        <end position="17"/>
    </location>
</feature>
<name>A0A9P5HN99_9HYPO</name>
<evidence type="ECO:0000256" key="2">
    <source>
        <dbReference type="SAM" id="SignalP"/>
    </source>
</evidence>
<dbReference type="AlphaFoldDB" id="A0A9P5HN99"/>
<accession>A0A9P5HN99</accession>